<evidence type="ECO:0000313" key="2">
    <source>
        <dbReference type="Proteomes" id="UP001652625"/>
    </source>
</evidence>
<keyword evidence="1" id="KW-0812">Transmembrane</keyword>
<name>A0ABM4CV16_HYDVU</name>
<evidence type="ECO:0000313" key="3">
    <source>
        <dbReference type="RefSeq" id="XP_065665777.1"/>
    </source>
</evidence>
<keyword evidence="1" id="KW-1133">Transmembrane helix</keyword>
<dbReference type="RefSeq" id="XP_065665777.1">
    <property type="nucleotide sequence ID" value="XM_065809705.1"/>
</dbReference>
<reference evidence="3" key="1">
    <citation type="submission" date="2025-08" db="UniProtKB">
        <authorList>
            <consortium name="RefSeq"/>
        </authorList>
    </citation>
    <scope>IDENTIFICATION</scope>
</reference>
<accession>A0ABM4CV16</accession>
<feature type="transmembrane region" description="Helical" evidence="1">
    <location>
        <begin position="263"/>
        <end position="284"/>
    </location>
</feature>
<evidence type="ECO:0000256" key="1">
    <source>
        <dbReference type="SAM" id="Phobius"/>
    </source>
</evidence>
<gene>
    <name evidence="3" type="primary">LOC136087238</name>
</gene>
<keyword evidence="2" id="KW-1185">Reference proteome</keyword>
<protein>
    <submittedName>
        <fullName evidence="3">Uncharacterized protein LOC136087238</fullName>
    </submittedName>
</protein>
<sequence>MYRIEEENKIDDQEVYIQDDSEVLPKSSFLKKCKNLFKGCLPKENTHKFVSNKVKLSIDSGINECQTRTSASAIKQKKQSLNFFQFLFCCIITNNNDEEEECNLNKTETPKENILSVIENIIFDNKENDSLLNELKADNETSDDYSKRDSFISVQTSECTQKICDDGTNSFVENKNEDENSIEKLSISESMFFNSIEKLSISESIFSLKVEDKCLSSNNLALMNHTIVSHTDNESILKQDIYDNFIIQEFHKNEELEINQTSYFYKFVVVILFSMCIMTFKFYVNKV</sequence>
<dbReference type="GeneID" id="136087238"/>
<proteinExistence type="predicted"/>
<organism evidence="2 3">
    <name type="scientific">Hydra vulgaris</name>
    <name type="common">Hydra</name>
    <name type="synonym">Hydra attenuata</name>
    <dbReference type="NCBI Taxonomy" id="6087"/>
    <lineage>
        <taxon>Eukaryota</taxon>
        <taxon>Metazoa</taxon>
        <taxon>Cnidaria</taxon>
        <taxon>Hydrozoa</taxon>
        <taxon>Hydroidolina</taxon>
        <taxon>Anthoathecata</taxon>
        <taxon>Aplanulata</taxon>
        <taxon>Hydridae</taxon>
        <taxon>Hydra</taxon>
    </lineage>
</organism>
<keyword evidence="1" id="KW-0472">Membrane</keyword>
<dbReference type="Proteomes" id="UP001652625">
    <property type="component" value="Chromosome 11"/>
</dbReference>